<dbReference type="GO" id="GO:0008270">
    <property type="term" value="F:zinc ion binding"/>
    <property type="evidence" value="ECO:0007669"/>
    <property type="project" value="UniProtKB-KW"/>
</dbReference>
<feature type="compositionally biased region" description="Basic and acidic residues" evidence="10">
    <location>
        <begin position="907"/>
        <end position="925"/>
    </location>
</feature>
<feature type="compositionally biased region" description="Low complexity" evidence="10">
    <location>
        <begin position="376"/>
        <end position="398"/>
    </location>
</feature>
<keyword evidence="4" id="KW-0677">Repeat</keyword>
<dbReference type="Gene3D" id="4.10.320.30">
    <property type="match status" value="2"/>
</dbReference>
<feature type="region of interest" description="Disordered" evidence="10">
    <location>
        <begin position="544"/>
        <end position="640"/>
    </location>
</feature>
<evidence type="ECO:0000256" key="9">
    <source>
        <dbReference type="ARBA" id="ARBA00023242"/>
    </source>
</evidence>
<dbReference type="InterPro" id="IPR036060">
    <property type="entry name" value="Znf_C2H2C_sf"/>
</dbReference>
<keyword evidence="5" id="KW-0863">Zinc-finger</keyword>
<name>A0A914HR62_GLORO</name>
<reference evidence="12" key="1">
    <citation type="submission" date="2022-11" db="UniProtKB">
        <authorList>
            <consortium name="WormBaseParasite"/>
        </authorList>
    </citation>
    <scope>IDENTIFICATION</scope>
</reference>
<dbReference type="InterPro" id="IPR002515">
    <property type="entry name" value="Znf_C2H2C"/>
</dbReference>
<feature type="compositionally biased region" description="Basic residues" evidence="10">
    <location>
        <begin position="218"/>
        <end position="227"/>
    </location>
</feature>
<protein>
    <submittedName>
        <fullName evidence="12">Uncharacterized protein</fullName>
    </submittedName>
</protein>
<feature type="compositionally biased region" description="Basic and acidic residues" evidence="10">
    <location>
        <begin position="684"/>
        <end position="693"/>
    </location>
</feature>
<keyword evidence="3" id="KW-0479">Metal-binding</keyword>
<evidence type="ECO:0000256" key="5">
    <source>
        <dbReference type="ARBA" id="ARBA00022771"/>
    </source>
</evidence>
<feature type="region of interest" description="Disordered" evidence="10">
    <location>
        <begin position="899"/>
        <end position="925"/>
    </location>
</feature>
<feature type="region of interest" description="Disordered" evidence="10">
    <location>
        <begin position="168"/>
        <end position="280"/>
    </location>
</feature>
<dbReference type="FunFam" id="4.10.320.30:FF:000001">
    <property type="entry name" value="Myelin transcription factor 1-like, a"/>
    <property type="match status" value="2"/>
</dbReference>
<keyword evidence="8" id="KW-0804">Transcription</keyword>
<evidence type="ECO:0000313" key="11">
    <source>
        <dbReference type="Proteomes" id="UP000887572"/>
    </source>
</evidence>
<dbReference type="PANTHER" id="PTHR10816:SF15">
    <property type="entry name" value="MYELIN TRANSCRIPTION FACTOR 1-LIKE PROTEIN"/>
    <property type="match status" value="1"/>
</dbReference>
<organism evidence="11 12">
    <name type="scientific">Globodera rostochiensis</name>
    <name type="common">Golden nematode worm</name>
    <name type="synonym">Heterodera rostochiensis</name>
    <dbReference type="NCBI Taxonomy" id="31243"/>
    <lineage>
        <taxon>Eukaryota</taxon>
        <taxon>Metazoa</taxon>
        <taxon>Ecdysozoa</taxon>
        <taxon>Nematoda</taxon>
        <taxon>Chromadorea</taxon>
        <taxon>Rhabditida</taxon>
        <taxon>Tylenchina</taxon>
        <taxon>Tylenchomorpha</taxon>
        <taxon>Tylenchoidea</taxon>
        <taxon>Heteroderidae</taxon>
        <taxon>Heteroderinae</taxon>
        <taxon>Globodera</taxon>
    </lineage>
</organism>
<comment type="similarity">
    <text evidence="2">Belongs to the MYT1 family.</text>
</comment>
<evidence type="ECO:0000256" key="2">
    <source>
        <dbReference type="ARBA" id="ARBA00010194"/>
    </source>
</evidence>
<evidence type="ECO:0000256" key="1">
    <source>
        <dbReference type="ARBA" id="ARBA00004123"/>
    </source>
</evidence>
<dbReference type="Pfam" id="PF01530">
    <property type="entry name" value="zf-C2HC"/>
    <property type="match status" value="2"/>
</dbReference>
<feature type="region of interest" description="Disordered" evidence="10">
    <location>
        <begin position="323"/>
        <end position="428"/>
    </location>
</feature>
<evidence type="ECO:0000256" key="6">
    <source>
        <dbReference type="ARBA" id="ARBA00022833"/>
    </source>
</evidence>
<proteinExistence type="inferred from homology"/>
<accession>A0A914HR62</accession>
<feature type="region of interest" description="Disordered" evidence="10">
    <location>
        <begin position="675"/>
        <end position="709"/>
    </location>
</feature>
<dbReference type="SUPFAM" id="SSF103637">
    <property type="entry name" value="CCHHC domain"/>
    <property type="match status" value="2"/>
</dbReference>
<dbReference type="PROSITE" id="PS51802">
    <property type="entry name" value="ZF_CCHHC"/>
    <property type="match status" value="2"/>
</dbReference>
<dbReference type="Proteomes" id="UP000887572">
    <property type="component" value="Unplaced"/>
</dbReference>
<evidence type="ECO:0000256" key="7">
    <source>
        <dbReference type="ARBA" id="ARBA00023015"/>
    </source>
</evidence>
<keyword evidence="9" id="KW-0539">Nucleus</keyword>
<evidence type="ECO:0000256" key="4">
    <source>
        <dbReference type="ARBA" id="ARBA00022737"/>
    </source>
</evidence>
<feature type="compositionally biased region" description="Polar residues" evidence="10">
    <location>
        <begin position="170"/>
        <end position="180"/>
    </location>
</feature>
<keyword evidence="11" id="KW-1185">Reference proteome</keyword>
<feature type="compositionally biased region" description="Low complexity" evidence="10">
    <location>
        <begin position="836"/>
        <end position="846"/>
    </location>
</feature>
<evidence type="ECO:0000313" key="12">
    <source>
        <dbReference type="WBParaSite" id="Gr19_v10_g295.t2"/>
    </source>
</evidence>
<keyword evidence="6" id="KW-0862">Zinc</keyword>
<dbReference type="GO" id="GO:0007399">
    <property type="term" value="P:nervous system development"/>
    <property type="evidence" value="ECO:0007669"/>
    <property type="project" value="UniProtKB-KW"/>
</dbReference>
<keyword evidence="7" id="KW-0805">Transcription regulation</keyword>
<feature type="compositionally biased region" description="Low complexity" evidence="10">
    <location>
        <begin position="855"/>
        <end position="880"/>
    </location>
</feature>
<evidence type="ECO:0000256" key="3">
    <source>
        <dbReference type="ARBA" id="ARBA00022723"/>
    </source>
</evidence>
<dbReference type="GO" id="GO:0006355">
    <property type="term" value="P:regulation of DNA-templated transcription"/>
    <property type="evidence" value="ECO:0007669"/>
    <property type="project" value="InterPro"/>
</dbReference>
<feature type="region of interest" description="Disordered" evidence="10">
    <location>
        <begin position="805"/>
        <end position="880"/>
    </location>
</feature>
<feature type="region of interest" description="Disordered" evidence="10">
    <location>
        <begin position="116"/>
        <end position="137"/>
    </location>
</feature>
<dbReference type="AlphaFoldDB" id="A0A914HR62"/>
<dbReference type="WBParaSite" id="Gr19_v10_g295.t2">
    <property type="protein sequence ID" value="Gr19_v10_g295.t2"/>
    <property type="gene ID" value="Gr19_v10_g295"/>
</dbReference>
<dbReference type="PANTHER" id="PTHR10816">
    <property type="entry name" value="MYELIN TRANSCRIPTION FACTOR 1-RELATED"/>
    <property type="match status" value="1"/>
</dbReference>
<feature type="compositionally biased region" description="Acidic residues" evidence="10">
    <location>
        <begin position="200"/>
        <end position="209"/>
    </location>
</feature>
<feature type="compositionally biased region" description="Low complexity" evidence="10">
    <location>
        <begin position="587"/>
        <end position="597"/>
    </location>
</feature>
<comment type="subcellular location">
    <subcellularLocation>
        <location evidence="1">Nucleus</location>
    </subcellularLocation>
</comment>
<sequence length="925" mass="100086">MAAEELAKWARKLAVRIIHTNFGEFVSAHRRAEAESVLMRGKIRLQRLLRLSLLSMKHSDFMASARRPGGYSTRKSLPTFYLLPKFPPRKCSFSLICVQFEVERQGNSVPFSLHIGSSTPRGLRRPTRTPSLNKFTLPMDPAGTTLCHSSPSPCSSAVSPLFSRHFHQHQLPSTSSSSDQDGTEETAEPFVGNGFNAIREEEEEAENDADGNRERKSGGSRKRRRKPEAKDIVRMVTSPLSQGSALMEDNLEETAPLPSAGHRHLLGRPDSEPSAPSLPFPSADAIEAFFRRGSAIGTDSLPPQRQAVPSSAASLNFGLFTLNGGSSTGGSDGGTGEEEKKTEGMEAEEDTDKKREEGDIVGSSPLFGAHPSALKVSGSLSPSGVSSAASSLHGSVSPAASGKTSQGPSFQFPGRRSEGGKLSCPTPGCDGSGHQTGLYTHHRSLSGCPRRPDKQTIQSANIDIGKWAAGRRTFSRISDKIMDHPSLAAAEENFNLVQMLALQPEQQLRCTYPGCEGRGHVNSSRSSHRSLSGCPIAYADKMARRGLQQQQSRGTTATPLAKSAMDRAEEQPQPPNGKRADERRKSISSSSTSSTRTDGGEREEKPNVYAAGEGHQPVNLSCQRTKTEEAPPEGDLEQRLTSNVPSASIDELRNALLASFQRQLLGQSLLCAPPQYQSTESEEPALKRTRTEEDREEEASEGEKGAKDEQQQLLLHQLQRNRAVPVPTAEQQQQFQPMSASHLTHMTEVLQAKGFQMPAGGLGALPSDQLLHIATALAAQRAAAIQTAQLQAAAIWQQMMATAAASGDNGTNGTHQQMPTSVQLQQQQQHNHKQQQHQQHLITKLLQPKEESSSDDTSSTKSASSAAVVPTTTSSSSAPPAALNCHPMALFAQLQAQLLHHHHHQQRREDEGEGRTVIRRVGKGE</sequence>
<evidence type="ECO:0000256" key="10">
    <source>
        <dbReference type="SAM" id="MobiDB-lite"/>
    </source>
</evidence>
<evidence type="ECO:0000256" key="8">
    <source>
        <dbReference type="ARBA" id="ARBA00023163"/>
    </source>
</evidence>
<feature type="compositionally biased region" description="Polar residues" evidence="10">
    <location>
        <begin position="808"/>
        <end position="822"/>
    </location>
</feature>
<feature type="compositionally biased region" description="Polar residues" evidence="10">
    <location>
        <begin position="547"/>
        <end position="558"/>
    </location>
</feature>
<dbReference type="GO" id="GO:0005634">
    <property type="term" value="C:nucleus"/>
    <property type="evidence" value="ECO:0007669"/>
    <property type="project" value="UniProtKB-SubCell"/>
</dbReference>